<accession>A0ABW5AS49</accession>
<dbReference type="SMART" id="SM00267">
    <property type="entry name" value="GGDEF"/>
    <property type="match status" value="1"/>
</dbReference>
<protein>
    <submittedName>
        <fullName evidence="4">EAL domain-containing protein</fullName>
    </submittedName>
</protein>
<feature type="transmembrane region" description="Helical" evidence="1">
    <location>
        <begin position="300"/>
        <end position="321"/>
    </location>
</feature>
<keyword evidence="1" id="KW-0472">Membrane</keyword>
<evidence type="ECO:0000313" key="5">
    <source>
        <dbReference type="Proteomes" id="UP001597314"/>
    </source>
</evidence>
<dbReference type="Proteomes" id="UP001597314">
    <property type="component" value="Unassembled WGS sequence"/>
</dbReference>
<dbReference type="SMART" id="SM00052">
    <property type="entry name" value="EAL"/>
    <property type="match status" value="1"/>
</dbReference>
<dbReference type="Pfam" id="PF00563">
    <property type="entry name" value="EAL"/>
    <property type="match status" value="1"/>
</dbReference>
<dbReference type="NCBIfam" id="TIGR00254">
    <property type="entry name" value="GGDEF"/>
    <property type="match status" value="1"/>
</dbReference>
<dbReference type="Pfam" id="PF12860">
    <property type="entry name" value="PAS_7"/>
    <property type="match status" value="1"/>
</dbReference>
<dbReference type="InterPro" id="IPR001633">
    <property type="entry name" value="EAL_dom"/>
</dbReference>
<dbReference type="PANTHER" id="PTHR44757:SF2">
    <property type="entry name" value="BIOFILM ARCHITECTURE MAINTENANCE PROTEIN MBAA"/>
    <property type="match status" value="1"/>
</dbReference>
<dbReference type="CDD" id="cd12914">
    <property type="entry name" value="PDC1_DGC_like"/>
    <property type="match status" value="1"/>
</dbReference>
<dbReference type="InterPro" id="IPR000160">
    <property type="entry name" value="GGDEF_dom"/>
</dbReference>
<evidence type="ECO:0000259" key="2">
    <source>
        <dbReference type="PROSITE" id="PS50883"/>
    </source>
</evidence>
<evidence type="ECO:0000259" key="3">
    <source>
        <dbReference type="PROSITE" id="PS50887"/>
    </source>
</evidence>
<organism evidence="4 5">
    <name type="scientific">Rhodoplanes azumiensis</name>
    <dbReference type="NCBI Taxonomy" id="1897628"/>
    <lineage>
        <taxon>Bacteria</taxon>
        <taxon>Pseudomonadati</taxon>
        <taxon>Pseudomonadota</taxon>
        <taxon>Alphaproteobacteria</taxon>
        <taxon>Hyphomicrobiales</taxon>
        <taxon>Nitrobacteraceae</taxon>
        <taxon>Rhodoplanes</taxon>
    </lineage>
</organism>
<dbReference type="RefSeq" id="WP_378480222.1">
    <property type="nucleotide sequence ID" value="NZ_JBHUIW010000053.1"/>
</dbReference>
<dbReference type="InterPro" id="IPR035919">
    <property type="entry name" value="EAL_sf"/>
</dbReference>
<dbReference type="InterPro" id="IPR043128">
    <property type="entry name" value="Rev_trsase/Diguanyl_cyclase"/>
</dbReference>
<feature type="transmembrane region" description="Helical" evidence="1">
    <location>
        <begin position="13"/>
        <end position="38"/>
    </location>
</feature>
<dbReference type="PROSITE" id="PS50883">
    <property type="entry name" value="EAL"/>
    <property type="match status" value="1"/>
</dbReference>
<keyword evidence="1" id="KW-1133">Transmembrane helix</keyword>
<feature type="domain" description="EAL" evidence="2">
    <location>
        <begin position="662"/>
        <end position="912"/>
    </location>
</feature>
<dbReference type="InterPro" id="IPR035965">
    <property type="entry name" value="PAS-like_dom_sf"/>
</dbReference>
<dbReference type="CDD" id="cd12915">
    <property type="entry name" value="PDC2_DGC_like"/>
    <property type="match status" value="1"/>
</dbReference>
<reference evidence="5" key="1">
    <citation type="journal article" date="2019" name="Int. J. Syst. Evol. Microbiol.">
        <title>The Global Catalogue of Microorganisms (GCM) 10K type strain sequencing project: providing services to taxonomists for standard genome sequencing and annotation.</title>
        <authorList>
            <consortium name="The Broad Institute Genomics Platform"/>
            <consortium name="The Broad Institute Genome Sequencing Center for Infectious Disease"/>
            <person name="Wu L."/>
            <person name="Ma J."/>
        </authorList>
    </citation>
    <scope>NUCLEOTIDE SEQUENCE [LARGE SCALE GENOMIC DNA]</scope>
    <source>
        <strain evidence="5">CGMCC 1.6774</strain>
    </source>
</reference>
<dbReference type="SUPFAM" id="SSF55073">
    <property type="entry name" value="Nucleotide cyclase"/>
    <property type="match status" value="1"/>
</dbReference>
<dbReference type="InterPro" id="IPR029787">
    <property type="entry name" value="Nucleotide_cyclase"/>
</dbReference>
<gene>
    <name evidence="4" type="ORF">ACFSOX_23375</name>
</gene>
<evidence type="ECO:0000256" key="1">
    <source>
        <dbReference type="SAM" id="Phobius"/>
    </source>
</evidence>
<name>A0ABW5AS49_9BRAD</name>
<keyword evidence="1" id="KW-0812">Transmembrane</keyword>
<dbReference type="Gene3D" id="3.30.70.270">
    <property type="match status" value="1"/>
</dbReference>
<feature type="domain" description="GGDEF" evidence="3">
    <location>
        <begin position="506"/>
        <end position="653"/>
    </location>
</feature>
<dbReference type="InterPro" id="IPR052155">
    <property type="entry name" value="Biofilm_reg_signaling"/>
</dbReference>
<proteinExistence type="predicted"/>
<evidence type="ECO:0000313" key="4">
    <source>
        <dbReference type="EMBL" id="MFD2185105.1"/>
    </source>
</evidence>
<keyword evidence="5" id="KW-1185">Reference proteome</keyword>
<dbReference type="EMBL" id="JBHUIW010000053">
    <property type="protein sequence ID" value="MFD2185105.1"/>
    <property type="molecule type" value="Genomic_DNA"/>
</dbReference>
<sequence>MEVRSMAEPAASISYRAVFVSALLVGVVATLAVGLSVWQSRTDAIAQAVRADRNTAGFLAGQIEHVIREVDDVVRDYRDLAEIFAVTSGDAFDGQFSAGALQDWMAAKVRAMPHSVHMAIADASGRVVSASRPPMATPTGIADTEYFEALRTAGRDDLQVSPPIRMRSTGESVVVLARRIAGPGGTFRGVVTVSVATSWFDRLYLTSGFLTDQTFTLSRRDGTVLLRYPADDTSAGRRVPAASPWYATVAAGGGSYRSAVGVFDGVPRWVSVAPLPTLPLVIAVTSPETGVLAAWRARSAYAVTGALTLLAFLLVLLVVLARELRQLAAARRVAAARSASLARTNTRLEDTNAQFAATLRAMSQGLCMFDGDGRLRVCNEAFRRIWRLPAELGPGWPRDAVLAERSRLAKRLLRAFDRVDGVSAPGAERPPTALFELEDGRVIAVTEGPTGDGGWLETHDDVTDRHRHEERIAFLARYDSLTGLPNRATFLDRLEAAALALGTDRAAFAVLMIDLDRFKEINDSVGHTVGDVVLRQTASRLAQAARGDDTLARLGGDEFAVIRTVRASRCADETAEAAVRSAREEAEALAQRIVTLLAVPHRIDGAPHVVAASIGIAVAPQDGVDPADLLKKADLALYRAKAVGTGRYVHYDPVMSEEVEARRRLEAEIRRSLHDGDFRLHYQPIVDMATGRVAAVEALVRWQHPDRGLLSPQEFIPLAEQSGLIGPLGDHVLRAACAEAAGWPGDLKVAVNVSAAQFGNPGLFDDIARALAATGLPPRRLEIEITETVLLENEERNVAVLRALADLGIGVALDDFGTGYASLAYLVTFPFSKLKIDRRFTGDILTRRECAAIVCSAATLGLSLGLTVVAEGVETADQLEVLRLTGVTQAQGLLFGAPMSAEAIARRLGSEMFADDRARTVGEGAA</sequence>
<dbReference type="PANTHER" id="PTHR44757">
    <property type="entry name" value="DIGUANYLATE CYCLASE DGCP"/>
    <property type="match status" value="1"/>
</dbReference>
<comment type="caution">
    <text evidence="4">The sequence shown here is derived from an EMBL/GenBank/DDBJ whole genome shotgun (WGS) entry which is preliminary data.</text>
</comment>
<dbReference type="CDD" id="cd01949">
    <property type="entry name" value="GGDEF"/>
    <property type="match status" value="1"/>
</dbReference>
<dbReference type="Gene3D" id="3.20.20.450">
    <property type="entry name" value="EAL domain"/>
    <property type="match status" value="1"/>
</dbReference>
<dbReference type="PROSITE" id="PS50887">
    <property type="entry name" value="GGDEF"/>
    <property type="match status" value="1"/>
</dbReference>
<dbReference type="SUPFAM" id="SSF141868">
    <property type="entry name" value="EAL domain-like"/>
    <property type="match status" value="1"/>
</dbReference>
<dbReference type="SUPFAM" id="SSF55785">
    <property type="entry name" value="PYP-like sensor domain (PAS domain)"/>
    <property type="match status" value="1"/>
</dbReference>
<dbReference type="Pfam" id="PF00990">
    <property type="entry name" value="GGDEF"/>
    <property type="match status" value="1"/>
</dbReference>
<dbReference type="CDD" id="cd01948">
    <property type="entry name" value="EAL"/>
    <property type="match status" value="1"/>
</dbReference>
<dbReference type="Gene3D" id="3.30.450.20">
    <property type="entry name" value="PAS domain"/>
    <property type="match status" value="3"/>
</dbReference>